<dbReference type="Pfam" id="PF00398">
    <property type="entry name" value="RrnaAD"/>
    <property type="match status" value="1"/>
</dbReference>
<evidence type="ECO:0000256" key="6">
    <source>
        <dbReference type="ARBA" id="ARBA00022884"/>
    </source>
</evidence>
<dbReference type="KEGG" id="bak:BAKON_140"/>
<evidence type="ECO:0000313" key="10">
    <source>
        <dbReference type="EMBL" id="AEO08501.1"/>
    </source>
</evidence>
<feature type="domain" description="Ribosomal RNA adenine methylase transferase N-terminal" evidence="9">
    <location>
        <begin position="25"/>
        <end position="197"/>
    </location>
</feature>
<evidence type="ECO:0000256" key="3">
    <source>
        <dbReference type="ARBA" id="ARBA00022603"/>
    </source>
</evidence>
<comment type="catalytic activity">
    <reaction evidence="7">
        <text>adenosine(1518)/adenosine(1519) in 16S rRNA + 4 S-adenosyl-L-methionine = N(6)-dimethyladenosine(1518)/N(6)-dimethyladenosine(1519) in 16S rRNA + 4 S-adenosyl-L-homocysteine + 4 H(+)</text>
        <dbReference type="Rhea" id="RHEA:19609"/>
        <dbReference type="Rhea" id="RHEA-COMP:10232"/>
        <dbReference type="Rhea" id="RHEA-COMP:10233"/>
        <dbReference type="ChEBI" id="CHEBI:15378"/>
        <dbReference type="ChEBI" id="CHEBI:57856"/>
        <dbReference type="ChEBI" id="CHEBI:59789"/>
        <dbReference type="ChEBI" id="CHEBI:74411"/>
        <dbReference type="ChEBI" id="CHEBI:74493"/>
        <dbReference type="EC" id="2.1.1.182"/>
    </reaction>
</comment>
<dbReference type="InterPro" id="IPR001737">
    <property type="entry name" value="KsgA/Erm"/>
</dbReference>
<evidence type="ECO:0000256" key="5">
    <source>
        <dbReference type="ARBA" id="ARBA00022691"/>
    </source>
</evidence>
<dbReference type="PANTHER" id="PTHR11727">
    <property type="entry name" value="DIMETHYLADENOSINE TRANSFERASE"/>
    <property type="match status" value="1"/>
</dbReference>
<feature type="binding site" evidence="7 8">
    <location>
        <position position="90"/>
    </location>
    <ligand>
        <name>S-adenosyl-L-methionine</name>
        <dbReference type="ChEBI" id="CHEBI:59789"/>
    </ligand>
</feature>
<comment type="similarity">
    <text evidence="7">Belongs to the class I-like SAM-binding methyltransferase superfamily. rRNA adenine N(6)-methyltransferase family. RsmA subfamily.</text>
</comment>
<dbReference type="Proteomes" id="UP000001269">
    <property type="component" value="Chromosome"/>
</dbReference>
<protein>
    <recommendedName>
        <fullName evidence="7">Ribosomal RNA small subunit methyltransferase A</fullName>
        <ecNumber evidence="7">2.1.1.182</ecNumber>
    </recommendedName>
    <alternativeName>
        <fullName evidence="7">16S rRNA (adenine(1518)-N(6)/adenine(1519)-N(6))-dimethyltransferase</fullName>
    </alternativeName>
    <alternativeName>
        <fullName evidence="7">16S rRNA dimethyladenosine transferase</fullName>
    </alternativeName>
    <alternativeName>
        <fullName evidence="7">16S rRNA dimethylase</fullName>
    </alternativeName>
    <alternativeName>
        <fullName evidence="7">S-adenosylmethionine-6-N', N'-adenosyl(rRNA) dimethyltransferase</fullName>
    </alternativeName>
</protein>
<feature type="binding site" evidence="7 8">
    <location>
        <position position="112"/>
    </location>
    <ligand>
        <name>S-adenosyl-L-methionine</name>
        <dbReference type="ChEBI" id="CHEBI:59789"/>
    </ligand>
</feature>
<dbReference type="SMART" id="SM00650">
    <property type="entry name" value="rADc"/>
    <property type="match status" value="1"/>
</dbReference>
<evidence type="ECO:0000256" key="7">
    <source>
        <dbReference type="HAMAP-Rule" id="MF_00607"/>
    </source>
</evidence>
<keyword evidence="2 7" id="KW-0698">rRNA processing</keyword>
<dbReference type="PANTHER" id="PTHR11727:SF7">
    <property type="entry name" value="DIMETHYLADENOSINE TRANSFERASE-RELATED"/>
    <property type="match status" value="1"/>
</dbReference>
<dbReference type="InterPro" id="IPR023165">
    <property type="entry name" value="rRNA_Ade_diMease-like_C"/>
</dbReference>
<keyword evidence="4 7" id="KW-0808">Transferase</keyword>
<evidence type="ECO:0000256" key="2">
    <source>
        <dbReference type="ARBA" id="ARBA00022552"/>
    </source>
</evidence>
<evidence type="ECO:0000256" key="4">
    <source>
        <dbReference type="ARBA" id="ARBA00022679"/>
    </source>
</evidence>
<dbReference type="PROSITE" id="PS51689">
    <property type="entry name" value="SAM_RNA_A_N6_MT"/>
    <property type="match status" value="1"/>
</dbReference>
<evidence type="ECO:0000313" key="11">
    <source>
        <dbReference type="Proteomes" id="UP000001269"/>
    </source>
</evidence>
<comment type="subcellular location">
    <subcellularLocation>
        <location evidence="7">Cytoplasm</location>
    </subcellularLocation>
</comment>
<name>G2LML3_9GAMM</name>
<feature type="binding site" evidence="7 8">
    <location>
        <position position="66"/>
    </location>
    <ligand>
        <name>S-adenosyl-L-methionine</name>
        <dbReference type="ChEBI" id="CHEBI:59789"/>
    </ligand>
</feature>
<sequence>MIIKNFKKHFPLKRYGQNFLVNTKTIQKIINIINPNTKQTLVEIGPGLAALTKPICQLLEELIVIEIDPNLLFLLKKRSFYSKLTVFYQDALNFNYTDLFYKKNQLIRVFGNLPYNISTSLIISLFNHIKVIQDMNFMLQKEVAERLISIPGNKSYGRLSIISQYYCKIKILLNVVPEDFRPIPKVHSVFINLTPHTNSPYFVYDTNILSSITRNAFQNRRKILRHSLKNLFSEKELIQLEINPNLRAENISIFQYCQLADYLYKKLNNLVKIN</sequence>
<dbReference type="Gene3D" id="1.10.8.100">
    <property type="entry name" value="Ribosomal RNA adenine dimethylase-like, domain 2"/>
    <property type="match status" value="1"/>
</dbReference>
<feature type="binding site" evidence="7 8">
    <location>
        <position position="45"/>
    </location>
    <ligand>
        <name>S-adenosyl-L-methionine</name>
        <dbReference type="ChEBI" id="CHEBI:59789"/>
    </ligand>
</feature>
<accession>G2LML3</accession>
<proteinExistence type="inferred from homology"/>
<evidence type="ECO:0000256" key="8">
    <source>
        <dbReference type="PROSITE-ProRule" id="PRU01026"/>
    </source>
</evidence>
<dbReference type="SUPFAM" id="SSF53335">
    <property type="entry name" value="S-adenosyl-L-methionine-dependent methyltransferases"/>
    <property type="match status" value="1"/>
</dbReference>
<dbReference type="Gene3D" id="3.40.50.150">
    <property type="entry name" value="Vaccinia Virus protein VP39"/>
    <property type="match status" value="1"/>
</dbReference>
<dbReference type="GO" id="GO:0005829">
    <property type="term" value="C:cytosol"/>
    <property type="evidence" value="ECO:0007669"/>
    <property type="project" value="TreeGrafter"/>
</dbReference>
<dbReference type="HOGENOM" id="CLU_041220_0_1_6"/>
<dbReference type="NCBIfam" id="TIGR00755">
    <property type="entry name" value="ksgA"/>
    <property type="match status" value="1"/>
</dbReference>
<dbReference type="InterPro" id="IPR020598">
    <property type="entry name" value="rRNA_Ade_methylase_Trfase_N"/>
</dbReference>
<gene>
    <name evidence="7 10" type="primary">rsmA</name>
    <name evidence="7" type="synonym">ksgA</name>
    <name evidence="10" type="ORF">BAKON_140</name>
</gene>
<dbReference type="RefSeq" id="WP_014499301.1">
    <property type="nucleotide sequence ID" value="NC_017256.1"/>
</dbReference>
<dbReference type="PATRIC" id="fig|1005090.4.peg.134"/>
<dbReference type="STRING" id="1005090.BAKON_140"/>
<reference evidence="10 11" key="1">
    <citation type="journal article" date="2011" name="PLoS Genet.">
        <title>Sequence conservation and functional constraint on intergenic spacers in reduced genomes of the obligate symbiont buchnera.</title>
        <authorList>
            <person name="Degnan P.H."/>
            <person name="Ochman H."/>
            <person name="Moran N.A."/>
        </authorList>
    </citation>
    <scope>NUCLEOTIDE SEQUENCE [LARGE SCALE GENOMIC DNA]</scope>
    <source>
        <strain evidence="10 11">Ak</strain>
    </source>
</reference>
<dbReference type="FunFam" id="1.10.8.100:FF:000001">
    <property type="entry name" value="Ribosomal RNA small subunit methyltransferase A"/>
    <property type="match status" value="1"/>
</dbReference>
<dbReference type="AlphaFoldDB" id="G2LML3"/>
<dbReference type="InterPro" id="IPR011530">
    <property type="entry name" value="rRNA_adenine_dimethylase"/>
</dbReference>
<feature type="binding site" evidence="7 8">
    <location>
        <position position="18"/>
    </location>
    <ligand>
        <name>S-adenosyl-L-methionine</name>
        <dbReference type="ChEBI" id="CHEBI:59789"/>
    </ligand>
</feature>
<dbReference type="GO" id="GO:0052908">
    <property type="term" value="F:16S rRNA (adenine(1518)-N(6)/adenine(1519)-N(6))-dimethyltransferase activity"/>
    <property type="evidence" value="ECO:0007669"/>
    <property type="project" value="UniProtKB-EC"/>
</dbReference>
<dbReference type="PROSITE" id="PS01131">
    <property type="entry name" value="RRNA_A_DIMETH"/>
    <property type="match status" value="1"/>
</dbReference>
<keyword evidence="5 7" id="KW-0949">S-adenosyl-L-methionine</keyword>
<dbReference type="InterPro" id="IPR020596">
    <property type="entry name" value="rRNA_Ade_Mease_Trfase_CS"/>
</dbReference>
<dbReference type="InterPro" id="IPR029063">
    <property type="entry name" value="SAM-dependent_MTases_sf"/>
</dbReference>
<dbReference type="GO" id="GO:0003723">
    <property type="term" value="F:RNA binding"/>
    <property type="evidence" value="ECO:0007669"/>
    <property type="project" value="UniProtKB-UniRule"/>
</dbReference>
<keyword evidence="6 7" id="KW-0694">RNA-binding</keyword>
<feature type="binding site" evidence="7 8">
    <location>
        <position position="20"/>
    </location>
    <ligand>
        <name>S-adenosyl-L-methionine</name>
        <dbReference type="ChEBI" id="CHEBI:59789"/>
    </ligand>
</feature>
<dbReference type="EMBL" id="CP002645">
    <property type="protein sequence ID" value="AEO08501.1"/>
    <property type="molecule type" value="Genomic_DNA"/>
</dbReference>
<dbReference type="HAMAP" id="MF_00607">
    <property type="entry name" value="16SrRNA_methyltr_A"/>
    <property type="match status" value="1"/>
</dbReference>
<organism evidence="10 11">
    <name type="scientific">Buchnera aphidicola str. Ak</name>
    <name type="common">Acyrthosiphon kondoi</name>
    <dbReference type="NCBI Taxonomy" id="1005090"/>
    <lineage>
        <taxon>Bacteria</taxon>
        <taxon>Pseudomonadati</taxon>
        <taxon>Pseudomonadota</taxon>
        <taxon>Gammaproteobacteria</taxon>
        <taxon>Enterobacterales</taxon>
        <taxon>Erwiniaceae</taxon>
        <taxon>Buchnera</taxon>
    </lineage>
</organism>
<comment type="function">
    <text evidence="7">Specifically dimethylates two adjacent adenosines (A1518 and A1519) in the loop of a conserved hairpin near the 3'-end of 16S rRNA in the 30S particle. May play a critical role in biogenesis of 30S subunits.</text>
</comment>
<keyword evidence="3 7" id="KW-0489">Methyltransferase</keyword>
<evidence type="ECO:0000259" key="9">
    <source>
        <dbReference type="SMART" id="SM00650"/>
    </source>
</evidence>
<dbReference type="EC" id="2.1.1.182" evidence="7"/>
<evidence type="ECO:0000256" key="1">
    <source>
        <dbReference type="ARBA" id="ARBA00022490"/>
    </source>
</evidence>
<dbReference type="eggNOG" id="COG0030">
    <property type="taxonomic scope" value="Bacteria"/>
</dbReference>
<keyword evidence="1 7" id="KW-0963">Cytoplasm</keyword>